<evidence type="ECO:0000313" key="3">
    <source>
        <dbReference type="EMBL" id="SDI26755.1"/>
    </source>
</evidence>
<dbReference type="AlphaFoldDB" id="A0A1G8J667"/>
<dbReference type="Proteomes" id="UP000199340">
    <property type="component" value="Unassembled WGS sequence"/>
</dbReference>
<feature type="transmembrane region" description="Helical" evidence="2">
    <location>
        <begin position="127"/>
        <end position="160"/>
    </location>
</feature>
<name>A0A1G8J667_9RHOB</name>
<gene>
    <name evidence="3" type="ORF">SAMN05421850_10215</name>
</gene>
<keyword evidence="2" id="KW-1133">Transmembrane helix</keyword>
<keyword evidence="2" id="KW-0472">Membrane</keyword>
<sequence length="248" mass="27718">MTEQKGKADLDADVLAIRELLKDQADGTASAPDERPDTKPIEKEAAEAAVSPAKPLGDEPAEAPNDELDAAIRGMVDATDNDTSLKNQIRAAEKAADAVVTPRRRRLPAPLARLVARVRGYRPTRRHIALAVLALLAVFRPWLLVALLLFPVIVVAGLFMSFGHDRFWAGVLKYFNWYRAKHPDRAERLRRKADGFALRWDAVLDRFPEGTVDALYLPDLNSLQEREDRHKKALAARFDKLQDEAKAQ</sequence>
<protein>
    <submittedName>
        <fullName evidence="3">Uncharacterized protein</fullName>
    </submittedName>
</protein>
<dbReference type="OrthoDB" id="7861530at2"/>
<feature type="compositionally biased region" description="Basic and acidic residues" evidence="1">
    <location>
        <begin position="32"/>
        <end position="46"/>
    </location>
</feature>
<evidence type="ECO:0000313" key="4">
    <source>
        <dbReference type="Proteomes" id="UP000199340"/>
    </source>
</evidence>
<reference evidence="3 4" key="1">
    <citation type="submission" date="2016-10" db="EMBL/GenBank/DDBJ databases">
        <authorList>
            <person name="de Groot N.N."/>
        </authorList>
    </citation>
    <scope>NUCLEOTIDE SEQUENCE [LARGE SCALE GENOMIC DNA]</scope>
    <source>
        <strain evidence="3 4">DSM 28010</strain>
    </source>
</reference>
<evidence type="ECO:0000256" key="1">
    <source>
        <dbReference type="SAM" id="MobiDB-lite"/>
    </source>
</evidence>
<dbReference type="EMBL" id="FNEB01000002">
    <property type="protein sequence ID" value="SDI26755.1"/>
    <property type="molecule type" value="Genomic_DNA"/>
</dbReference>
<dbReference type="STRING" id="490829.SAMN05421850_10215"/>
<accession>A0A1G8J667</accession>
<keyword evidence="4" id="KW-1185">Reference proteome</keyword>
<proteinExistence type="predicted"/>
<keyword evidence="2" id="KW-0812">Transmembrane</keyword>
<dbReference type="RefSeq" id="WP_139170473.1">
    <property type="nucleotide sequence ID" value="NZ_FNEB01000002.1"/>
</dbReference>
<organism evidence="3 4">
    <name type="scientific">Lutimaribacter saemankumensis</name>
    <dbReference type="NCBI Taxonomy" id="490829"/>
    <lineage>
        <taxon>Bacteria</taxon>
        <taxon>Pseudomonadati</taxon>
        <taxon>Pseudomonadota</taxon>
        <taxon>Alphaproteobacteria</taxon>
        <taxon>Rhodobacterales</taxon>
        <taxon>Roseobacteraceae</taxon>
        <taxon>Lutimaribacter</taxon>
    </lineage>
</organism>
<evidence type="ECO:0000256" key="2">
    <source>
        <dbReference type="SAM" id="Phobius"/>
    </source>
</evidence>
<feature type="region of interest" description="Disordered" evidence="1">
    <location>
        <begin position="22"/>
        <end position="64"/>
    </location>
</feature>